<keyword evidence="4" id="KW-1185">Reference proteome</keyword>
<dbReference type="AlphaFoldDB" id="A0A974ZZK6"/>
<dbReference type="KEGG" id="fuv:JR347_12045"/>
<dbReference type="Pfam" id="PF00042">
    <property type="entry name" value="Globin"/>
    <property type="match status" value="1"/>
</dbReference>
<dbReference type="GO" id="GO:0020037">
    <property type="term" value="F:heme binding"/>
    <property type="evidence" value="ECO:0007669"/>
    <property type="project" value="InterPro"/>
</dbReference>
<dbReference type="InterPro" id="IPR009050">
    <property type="entry name" value="Globin-like_sf"/>
</dbReference>
<proteinExistence type="inferred from homology"/>
<evidence type="ECO:0000259" key="2">
    <source>
        <dbReference type="Pfam" id="PF00042"/>
    </source>
</evidence>
<keyword evidence="1" id="KW-0561">Oxygen transport</keyword>
<dbReference type="Proteomes" id="UP000662783">
    <property type="component" value="Chromosome"/>
</dbReference>
<sequence>MLFSLYKESTVMEVESIQDKISIVQNSYGRCLASGDVLDTFYQEFLGSSPEIKERFKNTDFEKQKKLLKHGINLMIMFAAENLAGKSGLKRIRESHDSKHLNINPKLYDLWKFCLLQAIKSHDYKYNNLVESSWNNVLDKGIRYIKEGY</sequence>
<name>A0A974ZZK6_9BACT</name>
<dbReference type="CDD" id="cd01040">
    <property type="entry name" value="Mb-like"/>
    <property type="match status" value="1"/>
</dbReference>
<gene>
    <name evidence="3" type="ORF">JR347_12045</name>
</gene>
<dbReference type="EMBL" id="CP070608">
    <property type="protein sequence ID" value="QSE96339.1"/>
    <property type="molecule type" value="Genomic_DNA"/>
</dbReference>
<keyword evidence="1" id="KW-0479">Metal-binding</keyword>
<feature type="domain" description="Globin" evidence="2">
    <location>
        <begin position="40"/>
        <end position="140"/>
    </location>
</feature>
<comment type="similarity">
    <text evidence="1">Belongs to the globin family.</text>
</comment>
<dbReference type="InterPro" id="IPR044399">
    <property type="entry name" value="Mb-like_M"/>
</dbReference>
<dbReference type="Gene3D" id="1.10.490.10">
    <property type="entry name" value="Globins"/>
    <property type="match status" value="1"/>
</dbReference>
<organism evidence="3 4">
    <name type="scientific">Fulvivirga lutea</name>
    <dbReference type="NCBI Taxonomy" id="2810512"/>
    <lineage>
        <taxon>Bacteria</taxon>
        <taxon>Pseudomonadati</taxon>
        <taxon>Bacteroidota</taxon>
        <taxon>Cytophagia</taxon>
        <taxon>Cytophagales</taxon>
        <taxon>Fulvivirgaceae</taxon>
        <taxon>Fulvivirga</taxon>
    </lineage>
</organism>
<keyword evidence="1" id="KW-0349">Heme</keyword>
<dbReference type="InterPro" id="IPR000971">
    <property type="entry name" value="Globin"/>
</dbReference>
<dbReference type="GO" id="GO:0019825">
    <property type="term" value="F:oxygen binding"/>
    <property type="evidence" value="ECO:0007669"/>
    <property type="project" value="InterPro"/>
</dbReference>
<keyword evidence="1" id="KW-0813">Transport</keyword>
<dbReference type="RefSeq" id="WP_205720855.1">
    <property type="nucleotide sequence ID" value="NZ_CP070608.1"/>
</dbReference>
<keyword evidence="1" id="KW-0408">Iron</keyword>
<accession>A0A974ZZK6</accession>
<protein>
    <submittedName>
        <fullName evidence="3">Globin</fullName>
    </submittedName>
</protein>
<evidence type="ECO:0000313" key="3">
    <source>
        <dbReference type="EMBL" id="QSE96339.1"/>
    </source>
</evidence>
<dbReference type="SUPFAM" id="SSF46458">
    <property type="entry name" value="Globin-like"/>
    <property type="match status" value="1"/>
</dbReference>
<reference evidence="3" key="1">
    <citation type="submission" date="2021-02" db="EMBL/GenBank/DDBJ databases">
        <title>Fulvivirga sp. S481 isolated from sea water.</title>
        <authorList>
            <person name="Bae S.S."/>
            <person name="Baek K."/>
        </authorList>
    </citation>
    <scope>NUCLEOTIDE SEQUENCE</scope>
    <source>
        <strain evidence="3">S481</strain>
    </source>
</reference>
<dbReference type="InterPro" id="IPR012292">
    <property type="entry name" value="Globin/Proto"/>
</dbReference>
<dbReference type="GO" id="GO:0005344">
    <property type="term" value="F:oxygen carrier activity"/>
    <property type="evidence" value="ECO:0007669"/>
    <property type="project" value="UniProtKB-KW"/>
</dbReference>
<evidence type="ECO:0000256" key="1">
    <source>
        <dbReference type="RuleBase" id="RU000356"/>
    </source>
</evidence>
<evidence type="ECO:0000313" key="4">
    <source>
        <dbReference type="Proteomes" id="UP000662783"/>
    </source>
</evidence>